<organism evidence="1 2">
    <name type="scientific">Sphingobacterium corticis</name>
    <dbReference type="NCBI Taxonomy" id="1812823"/>
    <lineage>
        <taxon>Bacteria</taxon>
        <taxon>Pseudomonadati</taxon>
        <taxon>Bacteroidota</taxon>
        <taxon>Sphingobacteriia</taxon>
        <taxon>Sphingobacteriales</taxon>
        <taxon>Sphingobacteriaceae</taxon>
        <taxon>Sphingobacterium</taxon>
    </lineage>
</organism>
<gene>
    <name evidence="1" type="ORF">ACFSQ3_11220</name>
</gene>
<dbReference type="Gene3D" id="1.10.540.10">
    <property type="entry name" value="Acyl-CoA dehydrogenase/oxidase, N-terminal domain"/>
    <property type="match status" value="1"/>
</dbReference>
<name>A0ABW5NL05_9SPHI</name>
<comment type="caution">
    <text evidence="1">The sequence shown here is derived from an EMBL/GenBank/DDBJ whole genome shotgun (WGS) entry which is preliminary data.</text>
</comment>
<evidence type="ECO:0000313" key="1">
    <source>
        <dbReference type="EMBL" id="MFD2599524.1"/>
    </source>
</evidence>
<proteinExistence type="predicted"/>
<protein>
    <submittedName>
        <fullName evidence="1">Acyl-CoA dehydrogenase</fullName>
    </submittedName>
</protein>
<dbReference type="EMBL" id="JBHUMA010000006">
    <property type="protein sequence ID" value="MFD2599524.1"/>
    <property type="molecule type" value="Genomic_DNA"/>
</dbReference>
<dbReference type="InterPro" id="IPR009100">
    <property type="entry name" value="AcylCoA_DH/oxidase_NM_dom_sf"/>
</dbReference>
<dbReference type="SUPFAM" id="SSF56645">
    <property type="entry name" value="Acyl-CoA dehydrogenase NM domain-like"/>
    <property type="match status" value="1"/>
</dbReference>
<sequence length="354" mass="40300">MLNQEQISLIIESRMEGVRIGKLPDIILHELYARKWFNIWVPKIYGGLEMPLADGCRLLESLAYWDGALGWTVTLCSGANMFAGFIDPKTARSVFANREVCFGGSGRASGRAVPIDGGYRLTGRWSYATGAPHLSHFTCNAVVETNGAKGTELIVKSFFVEKDQVLIDHDWVTFGLKATASHSFELQDVFVPTTQSFDLTPEKATHGCKLFQYPFQQFAEFTLFVNYLGMFSRYCDLVQKEFFLRSKDQDWVDRRGKSYFKLLGRAEQFAEDSRKYIYAAIEKSWDELQNGEADQAIYEEVSRRTRADLRSMRNLLMDLHVKCGIKAAQEESELNLVFCNFFTATQHALLQDEA</sequence>
<dbReference type="InterPro" id="IPR046373">
    <property type="entry name" value="Acyl-CoA_Oxase/DH_mid-dom_sf"/>
</dbReference>
<dbReference type="Proteomes" id="UP001597393">
    <property type="component" value="Unassembled WGS sequence"/>
</dbReference>
<evidence type="ECO:0000313" key="2">
    <source>
        <dbReference type="Proteomes" id="UP001597393"/>
    </source>
</evidence>
<reference evidence="2" key="1">
    <citation type="journal article" date="2019" name="Int. J. Syst. Evol. Microbiol.">
        <title>The Global Catalogue of Microorganisms (GCM) 10K type strain sequencing project: providing services to taxonomists for standard genome sequencing and annotation.</title>
        <authorList>
            <consortium name="The Broad Institute Genomics Platform"/>
            <consortium name="The Broad Institute Genome Sequencing Center for Infectious Disease"/>
            <person name="Wu L."/>
            <person name="Ma J."/>
        </authorList>
    </citation>
    <scope>NUCLEOTIDE SEQUENCE [LARGE SCALE GENOMIC DNA]</scope>
    <source>
        <strain evidence="2">KCTC 42248</strain>
    </source>
</reference>
<dbReference type="Gene3D" id="2.40.110.10">
    <property type="entry name" value="Butyryl-CoA Dehydrogenase, subunit A, domain 2"/>
    <property type="match status" value="1"/>
</dbReference>
<dbReference type="PIRSF" id="PIRSF016578">
    <property type="entry name" value="HsaA"/>
    <property type="match status" value="1"/>
</dbReference>
<dbReference type="InterPro" id="IPR037069">
    <property type="entry name" value="AcylCoA_DH/ox_N_sf"/>
</dbReference>
<accession>A0ABW5NL05</accession>
<dbReference type="RefSeq" id="WP_380869652.1">
    <property type="nucleotide sequence ID" value="NZ_JBHUMA010000006.1"/>
</dbReference>
<keyword evidence="2" id="KW-1185">Reference proteome</keyword>